<dbReference type="GO" id="GO:0005524">
    <property type="term" value="F:ATP binding"/>
    <property type="evidence" value="ECO:0007669"/>
    <property type="project" value="UniProtKB-KW"/>
</dbReference>
<dbReference type="STRING" id="223786.SAMN05216234_14027"/>
<dbReference type="GO" id="GO:0000155">
    <property type="term" value="F:phosphorelay sensor kinase activity"/>
    <property type="evidence" value="ECO:0007669"/>
    <property type="project" value="InterPro"/>
</dbReference>
<evidence type="ECO:0000256" key="2">
    <source>
        <dbReference type="ARBA" id="ARBA00012438"/>
    </source>
</evidence>
<evidence type="ECO:0000256" key="9">
    <source>
        <dbReference type="SAM" id="Coils"/>
    </source>
</evidence>
<feature type="coiled-coil region" evidence="9">
    <location>
        <begin position="15"/>
        <end position="49"/>
    </location>
</feature>
<reference evidence="12 13" key="1">
    <citation type="submission" date="2016-10" db="EMBL/GenBank/DDBJ databases">
        <authorList>
            <person name="de Groot N.N."/>
        </authorList>
    </citation>
    <scope>NUCLEOTIDE SEQUENCE [LARGE SCALE GENOMIC DNA]</scope>
    <source>
        <strain evidence="12 13">EP1-55-1</strain>
    </source>
</reference>
<dbReference type="InterPro" id="IPR005467">
    <property type="entry name" value="His_kinase_dom"/>
</dbReference>
<dbReference type="OrthoDB" id="9805967at2"/>
<evidence type="ECO:0000256" key="1">
    <source>
        <dbReference type="ARBA" id="ARBA00000085"/>
    </source>
</evidence>
<evidence type="ECO:0000256" key="8">
    <source>
        <dbReference type="ARBA" id="ARBA00023012"/>
    </source>
</evidence>
<keyword evidence="5" id="KW-0547">Nucleotide-binding</keyword>
<dbReference type="Gene3D" id="1.10.287.130">
    <property type="match status" value="1"/>
</dbReference>
<dbReference type="PANTHER" id="PTHR43065:SF10">
    <property type="entry name" value="PEROXIDE STRESS-ACTIVATED HISTIDINE KINASE MAK3"/>
    <property type="match status" value="1"/>
</dbReference>
<keyword evidence="4" id="KW-0808">Transferase</keyword>
<dbReference type="InterPro" id="IPR004358">
    <property type="entry name" value="Sig_transdc_His_kin-like_C"/>
</dbReference>
<evidence type="ECO:0000256" key="3">
    <source>
        <dbReference type="ARBA" id="ARBA00022553"/>
    </source>
</evidence>
<feature type="domain" description="Histidine kinase" evidence="11">
    <location>
        <begin position="56"/>
        <end position="271"/>
    </location>
</feature>
<feature type="transmembrane region" description="Helical" evidence="10">
    <location>
        <begin position="6"/>
        <end position="22"/>
    </location>
</feature>
<dbReference type="EMBL" id="FOXB01000040">
    <property type="protein sequence ID" value="SFP78438.1"/>
    <property type="molecule type" value="Genomic_DNA"/>
</dbReference>
<evidence type="ECO:0000313" key="12">
    <source>
        <dbReference type="EMBL" id="SFP78438.1"/>
    </source>
</evidence>
<dbReference type="PANTHER" id="PTHR43065">
    <property type="entry name" value="SENSOR HISTIDINE KINASE"/>
    <property type="match status" value="1"/>
</dbReference>
<dbReference type="SUPFAM" id="SSF55874">
    <property type="entry name" value="ATPase domain of HSP90 chaperone/DNA topoisomerase II/histidine kinase"/>
    <property type="match status" value="1"/>
</dbReference>
<comment type="catalytic activity">
    <reaction evidence="1">
        <text>ATP + protein L-histidine = ADP + protein N-phospho-L-histidine.</text>
        <dbReference type="EC" id="2.7.13.3"/>
    </reaction>
</comment>
<dbReference type="PRINTS" id="PR00344">
    <property type="entry name" value="BCTRLSENSOR"/>
</dbReference>
<sequence length="271" mass="32156">MIYISIVFGITIPFLIYLQIMNKKLKREIEEKQKALKRVEKLRDSKLNEMSQIISMIAHQWRQPLNNLYLLIQTHIYNYKKGKIDKQAIQYFKENSKKQINLMSKTINDFMEFFKAQENKNYFDLKKTIEELLSIIEPLFKKNNIKISFYYEDNNNYTLNNYKNMFTQIIINILNNAKDALLERNIDNKQIYIELQNNDIELIILIKDNAGGIPEDIIDKVFDPYFSTKNEKNGTGLGLYISKIILEERMNGKIDVKNDRNGAIFKIIFPK</sequence>
<dbReference type="Gene3D" id="3.30.565.10">
    <property type="entry name" value="Histidine kinase-like ATPase, C-terminal domain"/>
    <property type="match status" value="1"/>
</dbReference>
<dbReference type="Pfam" id="PF02518">
    <property type="entry name" value="HATPase_c"/>
    <property type="match status" value="1"/>
</dbReference>
<gene>
    <name evidence="12" type="ORF">SAMN05216234_14027</name>
</gene>
<keyword evidence="6 12" id="KW-0418">Kinase</keyword>
<dbReference type="InterPro" id="IPR003661">
    <property type="entry name" value="HisK_dim/P_dom"/>
</dbReference>
<keyword evidence="10" id="KW-0812">Transmembrane</keyword>
<dbReference type="InterPro" id="IPR036097">
    <property type="entry name" value="HisK_dim/P_sf"/>
</dbReference>
<keyword evidence="7" id="KW-0067">ATP-binding</keyword>
<name>A0A1I5T643_9BACT</name>
<protein>
    <recommendedName>
        <fullName evidence="2">histidine kinase</fullName>
        <ecNumber evidence="2">2.7.13.3</ecNumber>
    </recommendedName>
</protein>
<dbReference type="CDD" id="cd00082">
    <property type="entry name" value="HisKA"/>
    <property type="match status" value="1"/>
</dbReference>
<dbReference type="PROSITE" id="PS50109">
    <property type="entry name" value="HIS_KIN"/>
    <property type="match status" value="1"/>
</dbReference>
<keyword evidence="10" id="KW-0472">Membrane</keyword>
<dbReference type="EC" id="2.7.13.3" evidence="2"/>
<keyword evidence="10" id="KW-1133">Transmembrane helix</keyword>
<dbReference type="SMART" id="SM00388">
    <property type="entry name" value="HisKA"/>
    <property type="match status" value="1"/>
</dbReference>
<evidence type="ECO:0000256" key="5">
    <source>
        <dbReference type="ARBA" id="ARBA00022741"/>
    </source>
</evidence>
<evidence type="ECO:0000256" key="6">
    <source>
        <dbReference type="ARBA" id="ARBA00022777"/>
    </source>
</evidence>
<dbReference type="InterPro" id="IPR003594">
    <property type="entry name" value="HATPase_dom"/>
</dbReference>
<organism evidence="12 13">
    <name type="scientific">Hydrogenimonas thermophila</name>
    <dbReference type="NCBI Taxonomy" id="223786"/>
    <lineage>
        <taxon>Bacteria</taxon>
        <taxon>Pseudomonadati</taxon>
        <taxon>Campylobacterota</taxon>
        <taxon>Epsilonproteobacteria</taxon>
        <taxon>Campylobacterales</taxon>
        <taxon>Hydrogenimonadaceae</taxon>
        <taxon>Hydrogenimonas</taxon>
    </lineage>
</organism>
<dbReference type="AlphaFoldDB" id="A0A1I5T643"/>
<keyword evidence="9" id="KW-0175">Coiled coil</keyword>
<dbReference type="Proteomes" id="UP000199227">
    <property type="component" value="Unassembled WGS sequence"/>
</dbReference>
<keyword evidence="8" id="KW-0902">Two-component regulatory system</keyword>
<dbReference type="SMART" id="SM00387">
    <property type="entry name" value="HATPase_c"/>
    <property type="match status" value="1"/>
</dbReference>
<evidence type="ECO:0000259" key="11">
    <source>
        <dbReference type="PROSITE" id="PS50109"/>
    </source>
</evidence>
<evidence type="ECO:0000256" key="7">
    <source>
        <dbReference type="ARBA" id="ARBA00022840"/>
    </source>
</evidence>
<accession>A0A1I5T643</accession>
<proteinExistence type="predicted"/>
<dbReference type="InterPro" id="IPR036890">
    <property type="entry name" value="HATPase_C_sf"/>
</dbReference>
<evidence type="ECO:0000256" key="4">
    <source>
        <dbReference type="ARBA" id="ARBA00022679"/>
    </source>
</evidence>
<keyword evidence="3" id="KW-0597">Phosphoprotein</keyword>
<keyword evidence="13" id="KW-1185">Reference proteome</keyword>
<evidence type="ECO:0000313" key="13">
    <source>
        <dbReference type="Proteomes" id="UP000199227"/>
    </source>
</evidence>
<evidence type="ECO:0000256" key="10">
    <source>
        <dbReference type="SAM" id="Phobius"/>
    </source>
</evidence>
<dbReference type="SUPFAM" id="SSF47384">
    <property type="entry name" value="Homodimeric domain of signal transducing histidine kinase"/>
    <property type="match status" value="1"/>
</dbReference>